<organism evidence="1 2">
    <name type="scientific">Verticillium longisporum</name>
    <name type="common">Verticillium dahliae var. longisporum</name>
    <dbReference type="NCBI Taxonomy" id="100787"/>
    <lineage>
        <taxon>Eukaryota</taxon>
        <taxon>Fungi</taxon>
        <taxon>Dikarya</taxon>
        <taxon>Ascomycota</taxon>
        <taxon>Pezizomycotina</taxon>
        <taxon>Sordariomycetes</taxon>
        <taxon>Hypocreomycetidae</taxon>
        <taxon>Glomerellales</taxon>
        <taxon>Plectosphaerellaceae</taxon>
        <taxon>Verticillium</taxon>
    </lineage>
</organism>
<protein>
    <submittedName>
        <fullName evidence="1">Uncharacterized protein</fullName>
    </submittedName>
</protein>
<reference evidence="2" key="1">
    <citation type="submission" date="2015-05" db="EMBL/GenBank/DDBJ databases">
        <authorList>
            <person name="Fogelqvist Johan"/>
        </authorList>
    </citation>
    <scope>NUCLEOTIDE SEQUENCE [LARGE SCALE GENOMIC DNA]</scope>
</reference>
<sequence>HPQQVQLPP</sequence>
<evidence type="ECO:0000313" key="1">
    <source>
        <dbReference type="EMBL" id="CRK28597.1"/>
    </source>
</evidence>
<feature type="non-terminal residue" evidence="1">
    <location>
        <position position="1"/>
    </location>
</feature>
<gene>
    <name evidence="1" type="ORF">BN1723_018356</name>
</gene>
<accession>A0A0G4M2W9</accession>
<evidence type="ECO:0000313" key="2">
    <source>
        <dbReference type="Proteomes" id="UP000045706"/>
    </source>
</evidence>
<name>A0A0G4M2W9_VERLO</name>
<dbReference type="Proteomes" id="UP000045706">
    <property type="component" value="Unassembled WGS sequence"/>
</dbReference>
<dbReference type="EMBL" id="CVQI01021191">
    <property type="protein sequence ID" value="CRK28597.1"/>
    <property type="molecule type" value="Genomic_DNA"/>
</dbReference>
<proteinExistence type="predicted"/>